<dbReference type="PROSITE" id="PS00914">
    <property type="entry name" value="SYNTAXIN"/>
    <property type="match status" value="1"/>
</dbReference>
<keyword evidence="7" id="KW-0472">Membrane</keyword>
<evidence type="ECO:0000256" key="5">
    <source>
        <dbReference type="ARBA" id="ARBA00022927"/>
    </source>
</evidence>
<dbReference type="Gene3D" id="1.20.58.70">
    <property type="match status" value="1"/>
</dbReference>
<feature type="region of interest" description="Disordered" evidence="10">
    <location>
        <begin position="17"/>
        <end position="37"/>
    </location>
</feature>
<dbReference type="InterPro" id="IPR006012">
    <property type="entry name" value="Syntaxin/epimorphin_CS"/>
</dbReference>
<keyword evidence="13" id="KW-1185">Reference proteome</keyword>
<dbReference type="GO" id="GO:0006886">
    <property type="term" value="P:intracellular protein transport"/>
    <property type="evidence" value="ECO:0007669"/>
    <property type="project" value="InterPro"/>
</dbReference>
<dbReference type="EMBL" id="JALJOR010000017">
    <property type="protein sequence ID" value="KAK9804832.1"/>
    <property type="molecule type" value="Genomic_DNA"/>
</dbReference>
<accession>A0AAW1P863</accession>
<dbReference type="GO" id="GO:0005886">
    <property type="term" value="C:plasma membrane"/>
    <property type="evidence" value="ECO:0007669"/>
    <property type="project" value="TreeGrafter"/>
</dbReference>
<dbReference type="PANTHER" id="PTHR19957:SF307">
    <property type="entry name" value="PROTEIN SSO1-RELATED"/>
    <property type="match status" value="1"/>
</dbReference>
<sequence>MNDLLASVKDNDALSRSLAGGDVEAGPAPAAEPAQDRHMEDFFKEVSYIKGLLAMVRRNQTKLQEAHERSKTVTRSAEMKDIREAMQVDIDEVNKTAHQIKSRLEHLDKMNQSAMGRKGCGQGSSSERTRTAVTAALRKKLKDLMGDFQDLRQRLQEEYREVVQRRTFTVTGKKATEEEIDQMIETGESETIFQKAILEQGRGHVLDTLAEIQERHEAVKELEKSLMDLHQIFLDMAVLVEAQGEMLDNIEAQVSKAKDHVESGVTHLVEAKKLQKKTRNHSAGGHQALAIARGANWLAGLNTQYRWPAPQMPLPAV</sequence>
<dbReference type="Pfam" id="PF05739">
    <property type="entry name" value="SNARE"/>
    <property type="match status" value="1"/>
</dbReference>
<dbReference type="GO" id="GO:0006887">
    <property type="term" value="P:exocytosis"/>
    <property type="evidence" value="ECO:0007669"/>
    <property type="project" value="TreeGrafter"/>
</dbReference>
<dbReference type="SUPFAM" id="SSF47661">
    <property type="entry name" value="t-snare proteins"/>
    <property type="match status" value="1"/>
</dbReference>
<protein>
    <recommendedName>
        <fullName evidence="11">t-SNARE coiled-coil homology domain-containing protein</fullName>
    </recommendedName>
</protein>
<evidence type="ECO:0000313" key="13">
    <source>
        <dbReference type="Proteomes" id="UP001489004"/>
    </source>
</evidence>
<evidence type="ECO:0000256" key="1">
    <source>
        <dbReference type="ARBA" id="ARBA00004211"/>
    </source>
</evidence>
<comment type="caution">
    <text evidence="12">The sequence shown here is derived from an EMBL/GenBank/DDBJ whole genome shotgun (WGS) entry which is preliminary data.</text>
</comment>
<evidence type="ECO:0000313" key="12">
    <source>
        <dbReference type="EMBL" id="KAK9804832.1"/>
    </source>
</evidence>
<dbReference type="SMART" id="SM00397">
    <property type="entry name" value="t_SNARE"/>
    <property type="match status" value="1"/>
</dbReference>
<dbReference type="Proteomes" id="UP001489004">
    <property type="component" value="Unassembled WGS sequence"/>
</dbReference>
<keyword evidence="4" id="KW-0812">Transmembrane</keyword>
<keyword evidence="6" id="KW-1133">Transmembrane helix</keyword>
<dbReference type="SMART" id="SM00503">
    <property type="entry name" value="SynN"/>
    <property type="match status" value="1"/>
</dbReference>
<keyword evidence="5" id="KW-0653">Protein transport</keyword>
<keyword evidence="9" id="KW-0175">Coiled coil</keyword>
<dbReference type="Pfam" id="PF00804">
    <property type="entry name" value="Syntaxin"/>
    <property type="match status" value="1"/>
</dbReference>
<evidence type="ECO:0000256" key="10">
    <source>
        <dbReference type="SAM" id="MobiDB-lite"/>
    </source>
</evidence>
<evidence type="ECO:0000256" key="2">
    <source>
        <dbReference type="ARBA" id="ARBA00009063"/>
    </source>
</evidence>
<dbReference type="GO" id="GO:0006906">
    <property type="term" value="P:vesicle fusion"/>
    <property type="evidence" value="ECO:0007669"/>
    <property type="project" value="TreeGrafter"/>
</dbReference>
<dbReference type="InterPro" id="IPR000727">
    <property type="entry name" value="T_SNARE_dom"/>
</dbReference>
<dbReference type="FunFam" id="1.20.5.110:FF:000008">
    <property type="entry name" value="Syntaxin 132"/>
    <property type="match status" value="1"/>
</dbReference>
<dbReference type="CDD" id="cd15848">
    <property type="entry name" value="SNARE_syntaxin1-like"/>
    <property type="match status" value="1"/>
</dbReference>
<dbReference type="InterPro" id="IPR045242">
    <property type="entry name" value="Syntaxin"/>
</dbReference>
<dbReference type="GO" id="GO:0012505">
    <property type="term" value="C:endomembrane system"/>
    <property type="evidence" value="ECO:0007669"/>
    <property type="project" value="TreeGrafter"/>
</dbReference>
<evidence type="ECO:0000256" key="7">
    <source>
        <dbReference type="ARBA" id="ARBA00023136"/>
    </source>
</evidence>
<dbReference type="AlphaFoldDB" id="A0AAW1P863"/>
<feature type="compositionally biased region" description="Low complexity" evidence="10">
    <location>
        <begin position="19"/>
        <end position="33"/>
    </location>
</feature>
<evidence type="ECO:0000256" key="6">
    <source>
        <dbReference type="ARBA" id="ARBA00022989"/>
    </source>
</evidence>
<reference evidence="12 13" key="1">
    <citation type="journal article" date="2024" name="Nat. Commun.">
        <title>Phylogenomics reveals the evolutionary origins of lichenization in chlorophyte algae.</title>
        <authorList>
            <person name="Puginier C."/>
            <person name="Libourel C."/>
            <person name="Otte J."/>
            <person name="Skaloud P."/>
            <person name="Haon M."/>
            <person name="Grisel S."/>
            <person name="Petersen M."/>
            <person name="Berrin J.G."/>
            <person name="Delaux P.M."/>
            <person name="Dal Grande F."/>
            <person name="Keller J."/>
        </authorList>
    </citation>
    <scope>NUCLEOTIDE SEQUENCE [LARGE SCALE GENOMIC DNA]</scope>
    <source>
        <strain evidence="12 13">SAG 2043</strain>
    </source>
</reference>
<dbReference type="GO" id="GO:0005484">
    <property type="term" value="F:SNAP receptor activity"/>
    <property type="evidence" value="ECO:0007669"/>
    <property type="project" value="InterPro"/>
</dbReference>
<dbReference type="InterPro" id="IPR006011">
    <property type="entry name" value="Syntaxin_N"/>
</dbReference>
<evidence type="ECO:0000256" key="8">
    <source>
        <dbReference type="RuleBase" id="RU003858"/>
    </source>
</evidence>
<evidence type="ECO:0000256" key="9">
    <source>
        <dbReference type="SAM" id="Coils"/>
    </source>
</evidence>
<dbReference type="InterPro" id="IPR010989">
    <property type="entry name" value="SNARE"/>
</dbReference>
<gene>
    <name evidence="12" type="ORF">WJX72_007710</name>
</gene>
<dbReference type="GO" id="GO:0031201">
    <property type="term" value="C:SNARE complex"/>
    <property type="evidence" value="ECO:0007669"/>
    <property type="project" value="TreeGrafter"/>
</dbReference>
<dbReference type="PANTHER" id="PTHR19957">
    <property type="entry name" value="SYNTAXIN"/>
    <property type="match status" value="1"/>
</dbReference>
<evidence type="ECO:0000259" key="11">
    <source>
        <dbReference type="PROSITE" id="PS50192"/>
    </source>
</evidence>
<dbReference type="GO" id="GO:0000149">
    <property type="term" value="F:SNARE binding"/>
    <property type="evidence" value="ECO:0007669"/>
    <property type="project" value="TreeGrafter"/>
</dbReference>
<comment type="subcellular location">
    <subcellularLocation>
        <location evidence="1">Membrane</location>
        <topology evidence="1">Single-pass type IV membrane protein</topology>
    </subcellularLocation>
</comment>
<proteinExistence type="inferred from homology"/>
<name>A0AAW1P863_9CHLO</name>
<keyword evidence="3" id="KW-0813">Transport</keyword>
<evidence type="ECO:0000256" key="3">
    <source>
        <dbReference type="ARBA" id="ARBA00022448"/>
    </source>
</evidence>
<feature type="coiled-coil region" evidence="9">
    <location>
        <begin position="134"/>
        <end position="165"/>
    </location>
</feature>
<feature type="domain" description="T-SNARE coiled-coil homology" evidence="11">
    <location>
        <begin position="209"/>
        <end position="271"/>
    </location>
</feature>
<comment type="similarity">
    <text evidence="2 8">Belongs to the syntaxin family.</text>
</comment>
<dbReference type="PROSITE" id="PS50192">
    <property type="entry name" value="T_SNARE"/>
    <property type="match status" value="1"/>
</dbReference>
<dbReference type="GO" id="GO:0048278">
    <property type="term" value="P:vesicle docking"/>
    <property type="evidence" value="ECO:0007669"/>
    <property type="project" value="TreeGrafter"/>
</dbReference>
<organism evidence="12 13">
    <name type="scientific">[Myrmecia] bisecta</name>
    <dbReference type="NCBI Taxonomy" id="41462"/>
    <lineage>
        <taxon>Eukaryota</taxon>
        <taxon>Viridiplantae</taxon>
        <taxon>Chlorophyta</taxon>
        <taxon>core chlorophytes</taxon>
        <taxon>Trebouxiophyceae</taxon>
        <taxon>Trebouxiales</taxon>
        <taxon>Trebouxiaceae</taxon>
        <taxon>Myrmecia</taxon>
    </lineage>
</organism>
<evidence type="ECO:0000256" key="4">
    <source>
        <dbReference type="ARBA" id="ARBA00022692"/>
    </source>
</evidence>
<dbReference type="CDD" id="cd00179">
    <property type="entry name" value="SynN"/>
    <property type="match status" value="1"/>
</dbReference>